<protein>
    <recommendedName>
        <fullName evidence="2">Antitoxin</fullName>
    </recommendedName>
</protein>
<comment type="similarity">
    <text evidence="1 2">Belongs to the phD/YefM antitoxin family.</text>
</comment>
<dbReference type="HOGENOM" id="CLU_163140_1_0_5"/>
<evidence type="ECO:0000256" key="1">
    <source>
        <dbReference type="ARBA" id="ARBA00009981"/>
    </source>
</evidence>
<dbReference type="AlphaFoldDB" id="I3X6F7"/>
<dbReference type="NCBIfam" id="TIGR01552">
    <property type="entry name" value="phd_fam"/>
    <property type="match status" value="1"/>
</dbReference>
<proteinExistence type="inferred from homology"/>
<dbReference type="InterPro" id="IPR036165">
    <property type="entry name" value="YefM-like_sf"/>
</dbReference>
<accession>I3X6F7</accession>
<dbReference type="eggNOG" id="COG4118">
    <property type="taxonomic scope" value="Bacteria"/>
</dbReference>
<dbReference type="Proteomes" id="UP000006180">
    <property type="component" value="Chromosome"/>
</dbReference>
<dbReference type="KEGG" id="sfd:USDA257_c28920"/>
<sequence>MMSTISLKDAKAGFSNIVDQAAAGEFVTITRHGRAAAVLVSVGAAEAAKKALHKERPSLVHYLTSFPADIDLDDAVFARNPAPSRKVDL</sequence>
<dbReference type="InterPro" id="IPR006442">
    <property type="entry name" value="Antitoxin_Phd/YefM"/>
</dbReference>
<evidence type="ECO:0000313" key="3">
    <source>
        <dbReference type="EMBL" id="AFL51463.1"/>
    </source>
</evidence>
<dbReference type="Pfam" id="PF02604">
    <property type="entry name" value="PhdYeFM_antitox"/>
    <property type="match status" value="1"/>
</dbReference>
<dbReference type="Gene3D" id="3.40.1620.10">
    <property type="entry name" value="YefM-like domain"/>
    <property type="match status" value="1"/>
</dbReference>
<evidence type="ECO:0000313" key="4">
    <source>
        <dbReference type="Proteomes" id="UP000006180"/>
    </source>
</evidence>
<reference evidence="3 4" key="1">
    <citation type="journal article" date="2012" name="J. Bacteriol.">
        <title>Complete genome sequence of the broad-host-range strain Sinorhizobium fredii USDA257.</title>
        <authorList>
            <person name="Schuldes J."/>
            <person name="Rodriguez Orbegoso M."/>
            <person name="Schmeisser C."/>
            <person name="Krishnan H.B."/>
            <person name="Daniel R."/>
            <person name="Streit W.R."/>
        </authorList>
    </citation>
    <scope>NUCLEOTIDE SEQUENCE [LARGE SCALE GENOMIC DNA]</scope>
    <source>
        <strain evidence="3 4">USDA 257</strain>
    </source>
</reference>
<name>I3X6F7_SINF2</name>
<gene>
    <name evidence="3" type="ORF">USDA257_c28920</name>
</gene>
<organism evidence="3 4">
    <name type="scientific">Sinorhizobium fredii (strain USDA 257)</name>
    <dbReference type="NCBI Taxonomy" id="1185652"/>
    <lineage>
        <taxon>Bacteria</taxon>
        <taxon>Pseudomonadati</taxon>
        <taxon>Pseudomonadota</taxon>
        <taxon>Alphaproteobacteria</taxon>
        <taxon>Hyphomicrobiales</taxon>
        <taxon>Rhizobiaceae</taxon>
        <taxon>Sinorhizobium/Ensifer group</taxon>
        <taxon>Sinorhizobium</taxon>
    </lineage>
</organism>
<comment type="function">
    <text evidence="2">Antitoxin component of a type II toxin-antitoxin (TA) system.</text>
</comment>
<dbReference type="EMBL" id="CP003563">
    <property type="protein sequence ID" value="AFL51463.1"/>
    <property type="molecule type" value="Genomic_DNA"/>
</dbReference>
<evidence type="ECO:0000256" key="2">
    <source>
        <dbReference type="RuleBase" id="RU362080"/>
    </source>
</evidence>
<dbReference type="SUPFAM" id="SSF143120">
    <property type="entry name" value="YefM-like"/>
    <property type="match status" value="1"/>
</dbReference>